<evidence type="ECO:0000313" key="3">
    <source>
        <dbReference type="EMBL" id="OJA13001.1"/>
    </source>
</evidence>
<feature type="compositionally biased region" description="Basic and acidic residues" evidence="1">
    <location>
        <begin position="529"/>
        <end position="539"/>
    </location>
</feature>
<organism evidence="3 4">
    <name type="scientific">Rhizopogon vesiculosus</name>
    <dbReference type="NCBI Taxonomy" id="180088"/>
    <lineage>
        <taxon>Eukaryota</taxon>
        <taxon>Fungi</taxon>
        <taxon>Dikarya</taxon>
        <taxon>Basidiomycota</taxon>
        <taxon>Agaricomycotina</taxon>
        <taxon>Agaricomycetes</taxon>
        <taxon>Agaricomycetidae</taxon>
        <taxon>Boletales</taxon>
        <taxon>Suillineae</taxon>
        <taxon>Rhizopogonaceae</taxon>
        <taxon>Rhizopogon</taxon>
    </lineage>
</organism>
<dbReference type="AlphaFoldDB" id="A0A1J8QHA7"/>
<protein>
    <submittedName>
        <fullName evidence="3">Uncharacterized protein</fullName>
    </submittedName>
</protein>
<comment type="caution">
    <text evidence="3">The sequence shown here is derived from an EMBL/GenBank/DDBJ whole genome shotgun (WGS) entry which is preliminary data.</text>
</comment>
<dbReference type="STRING" id="180088.A0A1J8QHA7"/>
<evidence type="ECO:0000256" key="2">
    <source>
        <dbReference type="SAM" id="Phobius"/>
    </source>
</evidence>
<evidence type="ECO:0000256" key="1">
    <source>
        <dbReference type="SAM" id="MobiDB-lite"/>
    </source>
</evidence>
<evidence type="ECO:0000313" key="4">
    <source>
        <dbReference type="Proteomes" id="UP000183567"/>
    </source>
</evidence>
<dbReference type="OrthoDB" id="2983908at2759"/>
<reference evidence="3 4" key="1">
    <citation type="submission" date="2016-03" db="EMBL/GenBank/DDBJ databases">
        <title>Comparative genomics of the ectomycorrhizal sister species Rhizopogon vinicolor and Rhizopogon vesiculosus (Basidiomycota: Boletales) reveals a divergence of the mating type B locus.</title>
        <authorList>
            <person name="Mujic A.B."/>
            <person name="Kuo A."/>
            <person name="Tritt A."/>
            <person name="Lipzen A."/>
            <person name="Chen C."/>
            <person name="Johnson J."/>
            <person name="Sharma A."/>
            <person name="Barry K."/>
            <person name="Grigoriev I.V."/>
            <person name="Spatafora J.W."/>
        </authorList>
    </citation>
    <scope>NUCLEOTIDE SEQUENCE [LARGE SCALE GENOMIC DNA]</scope>
    <source>
        <strain evidence="3 4">AM-OR11-056</strain>
    </source>
</reference>
<feature type="compositionally biased region" description="Low complexity" evidence="1">
    <location>
        <begin position="261"/>
        <end position="276"/>
    </location>
</feature>
<accession>A0A1J8QHA7</accession>
<feature type="compositionally biased region" description="Basic and acidic residues" evidence="1">
    <location>
        <begin position="414"/>
        <end position="438"/>
    </location>
</feature>
<proteinExistence type="predicted"/>
<gene>
    <name evidence="3" type="ORF">AZE42_07443</name>
</gene>
<keyword evidence="2" id="KW-0472">Membrane</keyword>
<dbReference type="EMBL" id="LVVM01004399">
    <property type="protein sequence ID" value="OJA13001.1"/>
    <property type="molecule type" value="Genomic_DNA"/>
</dbReference>
<feature type="region of interest" description="Disordered" evidence="1">
    <location>
        <begin position="380"/>
        <end position="438"/>
    </location>
</feature>
<feature type="region of interest" description="Disordered" evidence="1">
    <location>
        <begin position="334"/>
        <end position="360"/>
    </location>
</feature>
<name>A0A1J8QHA7_9AGAM</name>
<sequence>MSNETMNGRFLSPSSSVDSDTLKPAIRAYTMSTTSHINTKSKTKATPMRPLRMTAYRDDSHEITNVPDPVPDTGVPPPSGDTIYFTPPPITASPEEYHAASLKSTSATPVSTFISLQPLLSAAPTPTAENVHAIGITTVLSPASSTPPAQVQSPAPSHLVSKTPAIALSVLGGVVLLGIVIAIRIARRPRRRRKCPTPSLPILQDAAFPGQFESQGSESPIFGGKERFSPSLRGARNTGLWTWTQYHSGLQKPAPIITVTKSTSGKSVKGSGSEESSLSHSNFGQRTQALLQPALATTHTASRLSTISTSYYPHVLPAVNVGVAIDGTAPLRGDGQAMKHTKDCGGSNDTIAPPDAKDASSLDQYRNLAYGGVDMITPALAESGRRPPNGGRVRIKSTYYTPGSYPRTSAARPAPKDREQHDGLYPDGLQRSDSHRGREEQALISVLGLNYSVPPSSHPTLFPENSTSTIGETKKVTFTGTRSQKKPVPKAIINDDKMSTNSAAHGSLMTVGLAASKAPASLVSIHPSEASRETREPQSQERASVMGSGQPKTIMKKRVEDKPPRVPSPPLLPSLAQMGLAHTTPEAYTDYHSPTYSIYRLYDGDRKSRGT</sequence>
<feature type="transmembrane region" description="Helical" evidence="2">
    <location>
        <begin position="165"/>
        <end position="186"/>
    </location>
</feature>
<feature type="region of interest" description="Disordered" evidence="1">
    <location>
        <begin position="261"/>
        <end position="283"/>
    </location>
</feature>
<keyword evidence="4" id="KW-1185">Reference proteome</keyword>
<dbReference type="Proteomes" id="UP000183567">
    <property type="component" value="Unassembled WGS sequence"/>
</dbReference>
<keyword evidence="2" id="KW-0812">Transmembrane</keyword>
<keyword evidence="2" id="KW-1133">Transmembrane helix</keyword>
<feature type="region of interest" description="Disordered" evidence="1">
    <location>
        <begin position="526"/>
        <end position="575"/>
    </location>
</feature>